<keyword evidence="3" id="KW-1185">Reference proteome</keyword>
<feature type="compositionally biased region" description="Basic and acidic residues" evidence="1">
    <location>
        <begin position="1"/>
        <end position="12"/>
    </location>
</feature>
<evidence type="ECO:0000256" key="1">
    <source>
        <dbReference type="SAM" id="MobiDB-lite"/>
    </source>
</evidence>
<gene>
    <name evidence="2" type="ORF">K435DRAFT_877124</name>
</gene>
<evidence type="ECO:0000313" key="3">
    <source>
        <dbReference type="Proteomes" id="UP000297245"/>
    </source>
</evidence>
<dbReference type="Proteomes" id="UP000297245">
    <property type="component" value="Unassembled WGS sequence"/>
</dbReference>
<dbReference type="AlphaFoldDB" id="A0A4V6T4X1"/>
<feature type="compositionally biased region" description="Low complexity" evidence="1">
    <location>
        <begin position="14"/>
        <end position="34"/>
    </location>
</feature>
<evidence type="ECO:0000313" key="2">
    <source>
        <dbReference type="EMBL" id="THU78005.1"/>
    </source>
</evidence>
<protein>
    <submittedName>
        <fullName evidence="2">Uncharacterized protein</fullName>
    </submittedName>
</protein>
<feature type="non-terminal residue" evidence="2">
    <location>
        <position position="139"/>
    </location>
</feature>
<reference evidence="2 3" key="1">
    <citation type="journal article" date="2019" name="Nat. Ecol. Evol.">
        <title>Megaphylogeny resolves global patterns of mushroom evolution.</title>
        <authorList>
            <person name="Varga T."/>
            <person name="Krizsan K."/>
            <person name="Foldi C."/>
            <person name="Dima B."/>
            <person name="Sanchez-Garcia M."/>
            <person name="Sanchez-Ramirez S."/>
            <person name="Szollosi G.J."/>
            <person name="Szarkandi J.G."/>
            <person name="Papp V."/>
            <person name="Albert L."/>
            <person name="Andreopoulos W."/>
            <person name="Angelini C."/>
            <person name="Antonin V."/>
            <person name="Barry K.W."/>
            <person name="Bougher N.L."/>
            <person name="Buchanan P."/>
            <person name="Buyck B."/>
            <person name="Bense V."/>
            <person name="Catcheside P."/>
            <person name="Chovatia M."/>
            <person name="Cooper J."/>
            <person name="Damon W."/>
            <person name="Desjardin D."/>
            <person name="Finy P."/>
            <person name="Geml J."/>
            <person name="Haridas S."/>
            <person name="Hughes K."/>
            <person name="Justo A."/>
            <person name="Karasinski D."/>
            <person name="Kautmanova I."/>
            <person name="Kiss B."/>
            <person name="Kocsube S."/>
            <person name="Kotiranta H."/>
            <person name="LaButti K.M."/>
            <person name="Lechner B.E."/>
            <person name="Liimatainen K."/>
            <person name="Lipzen A."/>
            <person name="Lukacs Z."/>
            <person name="Mihaltcheva S."/>
            <person name="Morgado L.N."/>
            <person name="Niskanen T."/>
            <person name="Noordeloos M.E."/>
            <person name="Ohm R.A."/>
            <person name="Ortiz-Santana B."/>
            <person name="Ovrebo C."/>
            <person name="Racz N."/>
            <person name="Riley R."/>
            <person name="Savchenko A."/>
            <person name="Shiryaev A."/>
            <person name="Soop K."/>
            <person name="Spirin V."/>
            <person name="Szebenyi C."/>
            <person name="Tomsovsky M."/>
            <person name="Tulloss R.E."/>
            <person name="Uehling J."/>
            <person name="Grigoriev I.V."/>
            <person name="Vagvolgyi C."/>
            <person name="Papp T."/>
            <person name="Martin F.M."/>
            <person name="Miettinen O."/>
            <person name="Hibbett D.S."/>
            <person name="Nagy L.G."/>
        </authorList>
    </citation>
    <scope>NUCLEOTIDE SEQUENCE [LARGE SCALE GENOMIC DNA]</scope>
    <source>
        <strain evidence="2 3">CBS 962.96</strain>
    </source>
</reference>
<accession>A0A4V6T4X1</accession>
<proteinExistence type="predicted"/>
<feature type="compositionally biased region" description="Acidic residues" evidence="1">
    <location>
        <begin position="38"/>
        <end position="49"/>
    </location>
</feature>
<organism evidence="2 3">
    <name type="scientific">Dendrothele bispora (strain CBS 962.96)</name>
    <dbReference type="NCBI Taxonomy" id="1314807"/>
    <lineage>
        <taxon>Eukaryota</taxon>
        <taxon>Fungi</taxon>
        <taxon>Dikarya</taxon>
        <taxon>Basidiomycota</taxon>
        <taxon>Agaricomycotina</taxon>
        <taxon>Agaricomycetes</taxon>
        <taxon>Agaricomycetidae</taxon>
        <taxon>Agaricales</taxon>
        <taxon>Agaricales incertae sedis</taxon>
        <taxon>Dendrothele</taxon>
    </lineage>
</organism>
<sequence length="139" mass="15619">MEKGVEDQRDVTEGEGIMGEVEGVTGVVEGVTGVEGNGESEEDGDEEVDQLAGSEPSNVNQQILKLTEYDDGEVASVWNHPNSNAWSPWISRVMQWYKDQMEGKEIDAEDSWVSYWEDLIEVWLDLEDAFQFKDSGEIL</sequence>
<name>A0A4V6T4X1_DENBC</name>
<dbReference type="EMBL" id="ML180283">
    <property type="protein sequence ID" value="THU78005.1"/>
    <property type="molecule type" value="Genomic_DNA"/>
</dbReference>
<feature type="region of interest" description="Disordered" evidence="1">
    <location>
        <begin position="1"/>
        <end position="57"/>
    </location>
</feature>